<comment type="similarity">
    <text evidence="2">Belongs to the glutaminyl-peptide cyclotransferase family.</text>
</comment>
<protein>
    <recommendedName>
        <fullName evidence="3">glutaminyl-peptide cyclotransferase</fullName>
        <ecNumber evidence="3">2.3.2.5</ecNumber>
    </recommendedName>
</protein>
<dbReference type="OrthoDB" id="3907302at2759"/>
<dbReference type="AlphaFoldDB" id="A0A0M4EZC0"/>
<dbReference type="PANTHER" id="PTHR12283:SF6">
    <property type="entry name" value="GLUTAMINYL-PEPTIDE CYCLOTRANSFERASE-RELATED"/>
    <property type="match status" value="1"/>
</dbReference>
<evidence type="ECO:0000313" key="9">
    <source>
        <dbReference type="Proteomes" id="UP000494163"/>
    </source>
</evidence>
<dbReference type="InterPro" id="IPR040234">
    <property type="entry name" value="QC/QCL"/>
</dbReference>
<accession>A0A0M4EZC0</accession>
<evidence type="ECO:0000256" key="6">
    <source>
        <dbReference type="SAM" id="Phobius"/>
    </source>
</evidence>
<gene>
    <name evidence="8" type="ORF">Dbus_chr3Lg886</name>
</gene>
<evidence type="ECO:0000256" key="4">
    <source>
        <dbReference type="ARBA" id="ARBA00022679"/>
    </source>
</evidence>
<feature type="domain" description="Peptidase M28" evidence="7">
    <location>
        <begin position="93"/>
        <end position="189"/>
    </location>
</feature>
<dbReference type="Gene3D" id="3.40.630.10">
    <property type="entry name" value="Zn peptidases"/>
    <property type="match status" value="1"/>
</dbReference>
<dbReference type="SMR" id="A0A0M4EZC0"/>
<keyword evidence="6" id="KW-0472">Membrane</keyword>
<reference evidence="8 9" key="1">
    <citation type="submission" date="2015-08" db="EMBL/GenBank/DDBJ databases">
        <title>Ancestral chromatin configuration constrains chromatin evolution on differentiating sex chromosomes in Drosophila.</title>
        <authorList>
            <person name="Zhou Q."/>
            <person name="Bachtrog D."/>
        </authorList>
    </citation>
    <scope>NUCLEOTIDE SEQUENCE [LARGE SCALE GENOMIC DNA]</scope>
    <source>
        <tissue evidence="8">Whole larvae</tissue>
    </source>
</reference>
<dbReference type="EMBL" id="CP012525">
    <property type="protein sequence ID" value="ALC43720.1"/>
    <property type="molecule type" value="Genomic_DNA"/>
</dbReference>
<dbReference type="PANTHER" id="PTHR12283">
    <property type="entry name" value="GLUTAMINYL-PEPTIDE CYCLOTRANSFERASE"/>
    <property type="match status" value="1"/>
</dbReference>
<keyword evidence="5" id="KW-0012">Acyltransferase</keyword>
<dbReference type="Pfam" id="PF04389">
    <property type="entry name" value="Peptidase_M28"/>
    <property type="match status" value="1"/>
</dbReference>
<dbReference type="EC" id="2.3.2.5" evidence="3"/>
<dbReference type="SUPFAM" id="SSF53187">
    <property type="entry name" value="Zn-dependent exopeptidases"/>
    <property type="match status" value="1"/>
</dbReference>
<sequence>MFGRLKITPRFVWIILFVCIVLWAIRGWFRKEEQVIFYSDENHYDAVLDELLKIRSPGSIGHYQVKTFLERELKSLGFQTKSEEVFEKFPITNVMGIINPNAKEFLLLSCHYDSKYMEEVDDYVGATDAAVSCAILLNMAKTLGKYLRETFSKRIDMGLVLVFFDGHDTLEGINDGFVPLYGSRRFLTQEASILERIV</sequence>
<dbReference type="GO" id="GO:0008270">
    <property type="term" value="F:zinc ion binding"/>
    <property type="evidence" value="ECO:0007669"/>
    <property type="project" value="TreeGrafter"/>
</dbReference>
<organism evidence="8 9">
    <name type="scientific">Drosophila busckii</name>
    <name type="common">Fruit fly</name>
    <dbReference type="NCBI Taxonomy" id="30019"/>
    <lineage>
        <taxon>Eukaryota</taxon>
        <taxon>Metazoa</taxon>
        <taxon>Ecdysozoa</taxon>
        <taxon>Arthropoda</taxon>
        <taxon>Hexapoda</taxon>
        <taxon>Insecta</taxon>
        <taxon>Pterygota</taxon>
        <taxon>Neoptera</taxon>
        <taxon>Endopterygota</taxon>
        <taxon>Diptera</taxon>
        <taxon>Brachycera</taxon>
        <taxon>Muscomorpha</taxon>
        <taxon>Ephydroidea</taxon>
        <taxon>Drosophilidae</taxon>
        <taxon>Drosophila</taxon>
    </lineage>
</organism>
<name>A0A0M4EZC0_DROBS</name>
<keyword evidence="6" id="KW-0812">Transmembrane</keyword>
<evidence type="ECO:0000256" key="5">
    <source>
        <dbReference type="ARBA" id="ARBA00023315"/>
    </source>
</evidence>
<dbReference type="GO" id="GO:0016603">
    <property type="term" value="F:glutaminyl-peptide cyclotransferase activity"/>
    <property type="evidence" value="ECO:0007669"/>
    <property type="project" value="UniProtKB-EC"/>
</dbReference>
<dbReference type="InterPro" id="IPR007484">
    <property type="entry name" value="Peptidase_M28"/>
</dbReference>
<evidence type="ECO:0000256" key="1">
    <source>
        <dbReference type="ARBA" id="ARBA00000001"/>
    </source>
</evidence>
<evidence type="ECO:0000259" key="7">
    <source>
        <dbReference type="Pfam" id="PF04389"/>
    </source>
</evidence>
<keyword evidence="6" id="KW-1133">Transmembrane helix</keyword>
<feature type="transmembrane region" description="Helical" evidence="6">
    <location>
        <begin position="12"/>
        <end position="29"/>
    </location>
</feature>
<feature type="non-terminal residue" evidence="8">
    <location>
        <position position="198"/>
    </location>
</feature>
<keyword evidence="4" id="KW-0808">Transferase</keyword>
<evidence type="ECO:0000256" key="2">
    <source>
        <dbReference type="ARBA" id="ARBA00006014"/>
    </source>
</evidence>
<keyword evidence="9" id="KW-1185">Reference proteome</keyword>
<evidence type="ECO:0000313" key="8">
    <source>
        <dbReference type="EMBL" id="ALC43720.1"/>
    </source>
</evidence>
<dbReference type="Proteomes" id="UP000494163">
    <property type="component" value="Chromosome 3L"/>
</dbReference>
<comment type="catalytic activity">
    <reaction evidence="1">
        <text>N-terminal L-glutaminyl-[peptide] = N-terminal 5-oxo-L-prolyl-[peptide] + NH4(+)</text>
        <dbReference type="Rhea" id="RHEA:23652"/>
        <dbReference type="Rhea" id="RHEA-COMP:11736"/>
        <dbReference type="Rhea" id="RHEA-COMP:11846"/>
        <dbReference type="ChEBI" id="CHEBI:28938"/>
        <dbReference type="ChEBI" id="CHEBI:64722"/>
        <dbReference type="ChEBI" id="CHEBI:87215"/>
        <dbReference type="EC" id="2.3.2.5"/>
    </reaction>
</comment>
<proteinExistence type="inferred from homology"/>
<evidence type="ECO:0000256" key="3">
    <source>
        <dbReference type="ARBA" id="ARBA00012012"/>
    </source>
</evidence>